<organism evidence="1 2">
    <name type="scientific">Pinctada imbricata</name>
    <name type="common">Atlantic pearl-oyster</name>
    <name type="synonym">Pinctada martensii</name>
    <dbReference type="NCBI Taxonomy" id="66713"/>
    <lineage>
        <taxon>Eukaryota</taxon>
        <taxon>Metazoa</taxon>
        <taxon>Spiralia</taxon>
        <taxon>Lophotrochozoa</taxon>
        <taxon>Mollusca</taxon>
        <taxon>Bivalvia</taxon>
        <taxon>Autobranchia</taxon>
        <taxon>Pteriomorphia</taxon>
        <taxon>Pterioida</taxon>
        <taxon>Pterioidea</taxon>
        <taxon>Pteriidae</taxon>
        <taxon>Pinctada</taxon>
    </lineage>
</organism>
<name>A0AA88XQL3_PINIB</name>
<dbReference type="AlphaFoldDB" id="A0AA88XQL3"/>
<dbReference type="Gene3D" id="3.40.50.720">
    <property type="entry name" value="NAD(P)-binding Rossmann-like Domain"/>
    <property type="match status" value="1"/>
</dbReference>
<evidence type="ECO:0008006" key="3">
    <source>
        <dbReference type="Google" id="ProtNLM"/>
    </source>
</evidence>
<dbReference type="SUPFAM" id="SSF51735">
    <property type="entry name" value="NAD(P)-binding Rossmann-fold domains"/>
    <property type="match status" value="1"/>
</dbReference>
<dbReference type="EMBL" id="VSWD01000012">
    <property type="protein sequence ID" value="KAK3085629.1"/>
    <property type="molecule type" value="Genomic_DNA"/>
</dbReference>
<dbReference type="PANTHER" id="PTHR44147">
    <property type="entry name" value="DEHYDROGENASE/REDUCTASE SDR FAMILY MEMBER 1"/>
    <property type="match status" value="1"/>
</dbReference>
<dbReference type="InterPro" id="IPR002347">
    <property type="entry name" value="SDR_fam"/>
</dbReference>
<evidence type="ECO:0000313" key="1">
    <source>
        <dbReference type="EMBL" id="KAK3085629.1"/>
    </source>
</evidence>
<dbReference type="PRINTS" id="PR00081">
    <property type="entry name" value="GDHRDH"/>
</dbReference>
<evidence type="ECO:0000313" key="2">
    <source>
        <dbReference type="Proteomes" id="UP001186944"/>
    </source>
</evidence>
<dbReference type="Pfam" id="PF00106">
    <property type="entry name" value="adh_short"/>
    <property type="match status" value="1"/>
</dbReference>
<accession>A0AA88XQL3</accession>
<proteinExistence type="predicted"/>
<reference evidence="1" key="1">
    <citation type="submission" date="2019-08" db="EMBL/GenBank/DDBJ databases">
        <title>The improved chromosome-level genome for the pearl oyster Pinctada fucata martensii using PacBio sequencing and Hi-C.</title>
        <authorList>
            <person name="Zheng Z."/>
        </authorList>
    </citation>
    <scope>NUCLEOTIDE SEQUENCE</scope>
    <source>
        <strain evidence="1">ZZ-2019</strain>
        <tissue evidence="1">Adductor muscle</tissue>
    </source>
</reference>
<dbReference type="InterPro" id="IPR036291">
    <property type="entry name" value="NAD(P)-bd_dom_sf"/>
</dbReference>
<protein>
    <recommendedName>
        <fullName evidence="3">Dehydrogenase/reductase SDR family member 1</fullName>
    </recommendedName>
</protein>
<dbReference type="PANTHER" id="PTHR44147:SF2">
    <property type="entry name" value="DEHYDROGENASE_REDUCTASE SDR FAMILY MEMBER 1"/>
    <property type="match status" value="1"/>
</dbReference>
<keyword evidence="2" id="KW-1185">Reference proteome</keyword>
<sequence>MSLKGVVCLVTGATRGIGKGIALQLGQEGATVYITGRTLEARDGDPVGGSLKETAAEIESRGGKCIPVQCNHAKDEDVDKVFEKIKSEQSGRIDILVNNAYAAVSAISDNMGKPFWEQPIDVWDTVNNVGLRNHYRCSVHAAQMMVPRKHGLIVNISSFGGLRYLFNVAYGIGKEGCDRMAADCAFELRKHNVAFVSLWPGPVQTEKIMYLLNNDSFDAHVPGNARSAKDIFANGETTEYAGKAIANLYQDPKLMNKSGRILLTADLGSEYGFTDVNGMQFILF</sequence>
<comment type="caution">
    <text evidence="1">The sequence shown here is derived from an EMBL/GenBank/DDBJ whole genome shotgun (WGS) entry which is preliminary data.</text>
</comment>
<dbReference type="Proteomes" id="UP001186944">
    <property type="component" value="Unassembled WGS sequence"/>
</dbReference>
<gene>
    <name evidence="1" type="ORF">FSP39_006436</name>
</gene>